<dbReference type="Proteomes" id="UP000190256">
    <property type="component" value="Unassembled WGS sequence"/>
</dbReference>
<feature type="transmembrane region" description="Helical" evidence="1">
    <location>
        <begin position="12"/>
        <end position="30"/>
    </location>
</feature>
<evidence type="ECO:0008006" key="4">
    <source>
        <dbReference type="Google" id="ProtNLM"/>
    </source>
</evidence>
<dbReference type="OrthoDB" id="1758082at2"/>
<keyword evidence="1" id="KW-0812">Transmembrane</keyword>
<sequence>MEFLKNFFQIKKIIALMLTIVFCILAYKGNISSTEFLTIFSMVIAFYFGQSTTRQAIKENNNL</sequence>
<dbReference type="EMBL" id="MRAE01000012">
    <property type="protein sequence ID" value="OOO66823.1"/>
    <property type="molecule type" value="Genomic_DNA"/>
</dbReference>
<keyword evidence="1" id="KW-1133">Transmembrane helix</keyword>
<proteinExistence type="predicted"/>
<feature type="transmembrane region" description="Helical" evidence="1">
    <location>
        <begin position="36"/>
        <end position="53"/>
    </location>
</feature>
<accession>A0A1S9I977</accession>
<keyword evidence="1" id="KW-0472">Membrane</keyword>
<comment type="caution">
    <text evidence="2">The sequence shown here is derived from an EMBL/GenBank/DDBJ whole genome shotgun (WGS) entry which is preliminary data.</text>
</comment>
<organism evidence="2 3">
    <name type="scientific">Clostridium tepidum</name>
    <dbReference type="NCBI Taxonomy" id="1962263"/>
    <lineage>
        <taxon>Bacteria</taxon>
        <taxon>Bacillati</taxon>
        <taxon>Bacillota</taxon>
        <taxon>Clostridia</taxon>
        <taxon>Eubacteriales</taxon>
        <taxon>Clostridiaceae</taxon>
        <taxon>Clostridium</taxon>
    </lineage>
</organism>
<protein>
    <recommendedName>
        <fullName evidence="4">Phage exported protein</fullName>
    </recommendedName>
</protein>
<dbReference type="AlphaFoldDB" id="A0A1S9I977"/>
<evidence type="ECO:0000313" key="2">
    <source>
        <dbReference type="EMBL" id="OOO66823.1"/>
    </source>
</evidence>
<reference evidence="2 3" key="1">
    <citation type="submission" date="2016-12" db="EMBL/GenBank/DDBJ databases">
        <title>Clostridium tepidum sp. nov., a close relative of Clostridium sporogenes and Clostridium botulinum Group I.</title>
        <authorList>
            <person name="Dobritsa A.P."/>
            <person name="Kutumbaka K.K."/>
            <person name="Werner K."/>
            <person name="Wiedmann M."/>
            <person name="Asmus A."/>
            <person name="Samadpour M."/>
        </authorList>
    </citation>
    <scope>NUCLEOTIDE SEQUENCE [LARGE SCALE GENOMIC DNA]</scope>
    <source>
        <strain evidence="2 3">IEH 97212</strain>
    </source>
</reference>
<evidence type="ECO:0000313" key="3">
    <source>
        <dbReference type="Proteomes" id="UP000190256"/>
    </source>
</evidence>
<evidence type="ECO:0000256" key="1">
    <source>
        <dbReference type="SAM" id="Phobius"/>
    </source>
</evidence>
<dbReference type="RefSeq" id="WP_078054597.1">
    <property type="nucleotide sequence ID" value="NZ_MRAE01000012.1"/>
</dbReference>
<gene>
    <name evidence="2" type="ORF">BS638_06595</name>
</gene>
<name>A0A1S9I977_9CLOT</name>